<proteinExistence type="inferred from homology"/>
<dbReference type="Proteomes" id="UP000694857">
    <property type="component" value="Chromosome 15"/>
</dbReference>
<dbReference type="GO" id="GO:0008017">
    <property type="term" value="F:microtubule binding"/>
    <property type="evidence" value="ECO:0007669"/>
    <property type="project" value="InterPro"/>
</dbReference>
<feature type="domain" description="Kinesin motor" evidence="8">
    <location>
        <begin position="120"/>
        <end position="210"/>
    </location>
</feature>
<dbReference type="InterPro" id="IPR036961">
    <property type="entry name" value="Kinesin_motor_dom_sf"/>
</dbReference>
<evidence type="ECO:0000259" key="8">
    <source>
        <dbReference type="PROSITE" id="PS50067"/>
    </source>
</evidence>
<gene>
    <name evidence="10" type="primary">LOC118881463</name>
</gene>
<feature type="compositionally biased region" description="Basic and acidic residues" evidence="7">
    <location>
        <begin position="366"/>
        <end position="376"/>
    </location>
</feature>
<keyword evidence="2" id="KW-0963">Cytoplasm</keyword>
<evidence type="ECO:0000256" key="1">
    <source>
        <dbReference type="ARBA" id="ARBA00004245"/>
    </source>
</evidence>
<evidence type="ECO:0000313" key="10">
    <source>
        <dbReference type="RefSeq" id="XP_036682311.1"/>
    </source>
</evidence>
<feature type="region of interest" description="Disordered" evidence="7">
    <location>
        <begin position="312"/>
        <end position="401"/>
    </location>
</feature>
<dbReference type="GO" id="GO:0005856">
    <property type="term" value="C:cytoskeleton"/>
    <property type="evidence" value="ECO:0007669"/>
    <property type="project" value="UniProtKB-SubCell"/>
</dbReference>
<evidence type="ECO:0000256" key="3">
    <source>
        <dbReference type="ARBA" id="ARBA00022741"/>
    </source>
</evidence>
<accession>A0A8B8VBU0</accession>
<sequence>MPNLGWWRSWTPARTLRTHCTHTGPGRRPSSSTLCSTSTPPSKMCTCHPPALSGRRHFWIQRDGVCPRPLRCCQRPVSPGGNEVGGSGALPNSTKHLVCAGLALVPLHPLAPLVLSTALKGASKTHTMLRMDAGPGIYLQMLTDLFQAVEETRESTDCSVSMSCLEIYNEVIWDLLKPSSGFLDLREDSRGSIQIAGIAEVSASNTQELRVTGAHGGTCGSSTSATLTSAHRAEPDTQLQSCFRAKGTANFCITSPLSSPVLRADITNGSRTLPSASRCMERVATQGPLTICPLLLLSSDHAAPHQRQLAVHTGVHRHQQDVVPLPRRAAGHRAPAQPRHRHGRGSAHWEALHGGPGGLGAGASDPEPRQEDEGGRPHQPLPAGAGQRHQRAQREGRQPGAVRELPGRKLTRACCRCPSWGSQLALTLATSRHQVKRNLLNVSYHIAQYADVISDLGRQIKHPKAKVEKQEKEKRSIPEADTLQVALLPVQLALFLPPAAIPPPDTEEDSRLQMKEIRVQLIGGFKEQLEMRRSPVELESTSLELHVDVSHYLPTMAELGWSSVWPKPRRRPRRWSSCRPRRSSARTAGGAATACRARELEVEDTALQANSLCRKNLLCQKDFVIQCCQQHRRLCEQIIQDQRQLIQDVSPHLCFPDSHRRRPRAVPEALEQRYGLHSRELGVDTLNGLLRLHSVMSSALPVHPRCSRCPSFLPFEG</sequence>
<dbReference type="Gene3D" id="3.40.850.10">
    <property type="entry name" value="Kinesin motor domain"/>
    <property type="match status" value="1"/>
</dbReference>
<dbReference type="OrthoDB" id="3176171at2759"/>
<dbReference type="SUPFAM" id="SSF52540">
    <property type="entry name" value="P-loop containing nucleoside triphosphate hydrolases"/>
    <property type="match status" value="1"/>
</dbReference>
<feature type="region of interest" description="Disordered" evidence="7">
    <location>
        <begin position="19"/>
        <end position="38"/>
    </location>
</feature>
<dbReference type="PANTHER" id="PTHR47968">
    <property type="entry name" value="CENTROMERE PROTEIN E"/>
    <property type="match status" value="1"/>
</dbReference>
<comment type="similarity">
    <text evidence="6">Belongs to the TRAFAC class myosin-kinesin ATPase superfamily. Kinesin family.</text>
</comment>
<dbReference type="RefSeq" id="XP_036682311.1">
    <property type="nucleotide sequence ID" value="XM_036826416.1"/>
</dbReference>
<dbReference type="InterPro" id="IPR027640">
    <property type="entry name" value="Kinesin-like_fam"/>
</dbReference>
<evidence type="ECO:0000256" key="7">
    <source>
        <dbReference type="SAM" id="MobiDB-lite"/>
    </source>
</evidence>
<keyword evidence="4" id="KW-0067">ATP-binding</keyword>
<dbReference type="InterPro" id="IPR001752">
    <property type="entry name" value="Kinesin_motor_dom"/>
</dbReference>
<evidence type="ECO:0000256" key="4">
    <source>
        <dbReference type="ARBA" id="ARBA00022840"/>
    </source>
</evidence>
<protein>
    <submittedName>
        <fullName evidence="10">Uncharacterized protein LOC118881463 isoform X1</fullName>
    </submittedName>
</protein>
<evidence type="ECO:0000256" key="2">
    <source>
        <dbReference type="ARBA" id="ARBA00022490"/>
    </source>
</evidence>
<keyword evidence="5" id="KW-0206">Cytoskeleton</keyword>
<dbReference type="InterPro" id="IPR027417">
    <property type="entry name" value="P-loop_NTPase"/>
</dbReference>
<dbReference type="GeneID" id="118881463"/>
<reference evidence="10" key="1">
    <citation type="submission" date="2025-08" db="UniProtKB">
        <authorList>
            <consortium name="RefSeq"/>
        </authorList>
    </citation>
    <scope>IDENTIFICATION</scope>
    <source>
        <tissue evidence="10">Epidermis and Blubber</tissue>
    </source>
</reference>
<feature type="compositionally biased region" description="Low complexity" evidence="7">
    <location>
        <begin position="29"/>
        <end position="38"/>
    </location>
</feature>
<evidence type="ECO:0000256" key="5">
    <source>
        <dbReference type="ARBA" id="ARBA00023212"/>
    </source>
</evidence>
<dbReference type="GO" id="GO:0003777">
    <property type="term" value="F:microtubule motor activity"/>
    <property type="evidence" value="ECO:0007669"/>
    <property type="project" value="InterPro"/>
</dbReference>
<evidence type="ECO:0000256" key="6">
    <source>
        <dbReference type="PROSITE-ProRule" id="PRU00283"/>
    </source>
</evidence>
<dbReference type="PROSITE" id="PS50067">
    <property type="entry name" value="KINESIN_MOTOR_2"/>
    <property type="match status" value="1"/>
</dbReference>
<dbReference type="KEGG" id="bmus:118881463"/>
<dbReference type="PANTHER" id="PTHR47968:SF69">
    <property type="entry name" value="KINESIN-LIKE PROTEIN"/>
    <property type="match status" value="1"/>
</dbReference>
<keyword evidence="3" id="KW-0547">Nucleotide-binding</keyword>
<organism evidence="9 10">
    <name type="scientific">Balaenoptera musculus</name>
    <name type="common">Blue whale</name>
    <dbReference type="NCBI Taxonomy" id="9771"/>
    <lineage>
        <taxon>Eukaryota</taxon>
        <taxon>Metazoa</taxon>
        <taxon>Chordata</taxon>
        <taxon>Craniata</taxon>
        <taxon>Vertebrata</taxon>
        <taxon>Euteleostomi</taxon>
        <taxon>Mammalia</taxon>
        <taxon>Eutheria</taxon>
        <taxon>Laurasiatheria</taxon>
        <taxon>Artiodactyla</taxon>
        <taxon>Whippomorpha</taxon>
        <taxon>Cetacea</taxon>
        <taxon>Mysticeti</taxon>
        <taxon>Balaenopteridae</taxon>
        <taxon>Balaenoptera</taxon>
    </lineage>
</organism>
<name>A0A8B8VBU0_BALMU</name>
<comment type="subcellular location">
    <subcellularLocation>
        <location evidence="1">Cytoplasm</location>
        <location evidence="1">Cytoskeleton</location>
    </subcellularLocation>
</comment>
<dbReference type="Pfam" id="PF00225">
    <property type="entry name" value="Kinesin"/>
    <property type="match status" value="1"/>
</dbReference>
<evidence type="ECO:0000313" key="9">
    <source>
        <dbReference type="Proteomes" id="UP000694857"/>
    </source>
</evidence>
<dbReference type="SMART" id="SM00129">
    <property type="entry name" value="KISc"/>
    <property type="match status" value="1"/>
</dbReference>
<dbReference type="GO" id="GO:0005524">
    <property type="term" value="F:ATP binding"/>
    <property type="evidence" value="ECO:0007669"/>
    <property type="project" value="UniProtKB-KW"/>
</dbReference>
<dbReference type="AlphaFoldDB" id="A0A8B8VBU0"/>
<keyword evidence="9" id="KW-1185">Reference proteome</keyword>
<dbReference type="GO" id="GO:0007018">
    <property type="term" value="P:microtubule-based movement"/>
    <property type="evidence" value="ECO:0007669"/>
    <property type="project" value="InterPro"/>
</dbReference>
<comment type="caution">
    <text evidence="6">Lacks conserved residue(s) required for the propagation of feature annotation.</text>
</comment>